<dbReference type="RefSeq" id="WP_229853044.1">
    <property type="nucleotide sequence ID" value="NZ_BMRP01000067.1"/>
</dbReference>
<dbReference type="Pfam" id="PF00589">
    <property type="entry name" value="Phage_integrase"/>
    <property type="match status" value="1"/>
</dbReference>
<evidence type="ECO:0000256" key="2">
    <source>
        <dbReference type="ARBA" id="ARBA00022908"/>
    </source>
</evidence>
<accession>A0ABQ2VQB5</accession>
<dbReference type="InterPro" id="IPR011010">
    <property type="entry name" value="DNA_brk_join_enz"/>
</dbReference>
<dbReference type="EMBL" id="BMRP01000067">
    <property type="protein sequence ID" value="GGV00571.1"/>
    <property type="molecule type" value="Genomic_DNA"/>
</dbReference>
<dbReference type="InterPro" id="IPR002104">
    <property type="entry name" value="Integrase_catalytic"/>
</dbReference>
<dbReference type="Gene3D" id="1.10.443.10">
    <property type="entry name" value="Intergrase catalytic core"/>
    <property type="match status" value="1"/>
</dbReference>
<keyword evidence="3" id="KW-0233">DNA recombination</keyword>
<dbReference type="PANTHER" id="PTHR30349">
    <property type="entry name" value="PHAGE INTEGRASE-RELATED"/>
    <property type="match status" value="1"/>
</dbReference>
<sequence length="750" mass="85131">MSESMSPVPAPGAGLLGKLMAAVRPEFRVDVFIPEPGELIFDLGACRVPGCPRQPRTRQLCRGHYYRWQRRGKPDVEEFIADPGSGPVGRAELTACAIVGCRFGAARQGLCVSHQGFWERAGKPDKETWTAGLPVIEDDGRRVCRLSFCSLWAQGKSPFCHNHRSRWQAVGRPEVKEFVRRCEAAGDDRFDFRPLDGQRQLRLELQYALQCRHDERQVNTHSSAVAPVIRLTAASGTASLLEWPMERWSEYYAAMRGASHSQNGQLAFLRYAYTHLEDLVHGSGWESEFPRDVWELRRLGIEGTRARLRFDRISQTWLRESAKQFVRWRLSIGRSVNQAVVDILALNRFSGFLADPRVAVDKLACVDRTVLERYLADLALDQRSTQSRSRDIGSLNAFFNAVRRHGWDPSLPANATFYPDDFPRPDKRLPRGLAEHVMAQVEQPANLDRWHNPDSRVLTLILMRCGLRVGDACNLAFDCIIRDADGAAYLRYLNRKMKREALVPIDEEVENEITAQQQRVLRCWPGGSRWLFPAPRMNPDGTRPLTTHSYRGQLDRWLERCDVRDEHGRTVHLTPHQWRHTFGTRLINRDVPQEVVRVLLDHSSGEMTAHYARLHDTTVRRHWEKARKVNIKGESVTIDPEGPLAEATWAKQRLGRVTQALPNGYCGLPVQKVCPHANACLTCPMFVTTPEFLPQHREQRQQLLQIVSAAEARGQARVVEMNRQVLGNLEKIITGLESGPGQSEATADAS</sequence>
<evidence type="ECO:0000256" key="1">
    <source>
        <dbReference type="ARBA" id="ARBA00004496"/>
    </source>
</evidence>
<dbReference type="InterPro" id="IPR050090">
    <property type="entry name" value="Tyrosine_recombinase_XerCD"/>
</dbReference>
<keyword evidence="6" id="KW-1185">Reference proteome</keyword>
<keyword evidence="2" id="KW-0229">DNA integration</keyword>
<dbReference type="InterPro" id="IPR013762">
    <property type="entry name" value="Integrase-like_cat_sf"/>
</dbReference>
<comment type="subcellular location">
    <subcellularLocation>
        <location evidence="1">Cytoplasm</location>
    </subcellularLocation>
</comment>
<organism evidence="5 6">
    <name type="scientific">Streptomyces albospinus</name>
    <dbReference type="NCBI Taxonomy" id="285515"/>
    <lineage>
        <taxon>Bacteria</taxon>
        <taxon>Bacillati</taxon>
        <taxon>Actinomycetota</taxon>
        <taxon>Actinomycetes</taxon>
        <taxon>Kitasatosporales</taxon>
        <taxon>Streptomycetaceae</taxon>
        <taxon>Streptomyces</taxon>
    </lineage>
</organism>
<evidence type="ECO:0000256" key="3">
    <source>
        <dbReference type="ARBA" id="ARBA00023172"/>
    </source>
</evidence>
<dbReference type="Proteomes" id="UP000654471">
    <property type="component" value="Unassembled WGS sequence"/>
</dbReference>
<evidence type="ECO:0000313" key="5">
    <source>
        <dbReference type="EMBL" id="GGV00571.1"/>
    </source>
</evidence>
<reference evidence="6" key="1">
    <citation type="journal article" date="2019" name="Int. J. Syst. Evol. Microbiol.">
        <title>The Global Catalogue of Microorganisms (GCM) 10K type strain sequencing project: providing services to taxonomists for standard genome sequencing and annotation.</title>
        <authorList>
            <consortium name="The Broad Institute Genomics Platform"/>
            <consortium name="The Broad Institute Genome Sequencing Center for Infectious Disease"/>
            <person name="Wu L."/>
            <person name="Ma J."/>
        </authorList>
    </citation>
    <scope>NUCLEOTIDE SEQUENCE [LARGE SCALE GENOMIC DNA]</scope>
    <source>
        <strain evidence="6">JCM 3399</strain>
    </source>
</reference>
<dbReference type="SUPFAM" id="SSF56349">
    <property type="entry name" value="DNA breaking-rejoining enzymes"/>
    <property type="match status" value="1"/>
</dbReference>
<evidence type="ECO:0000259" key="4">
    <source>
        <dbReference type="PROSITE" id="PS51898"/>
    </source>
</evidence>
<dbReference type="PROSITE" id="PS51898">
    <property type="entry name" value="TYR_RECOMBINASE"/>
    <property type="match status" value="1"/>
</dbReference>
<dbReference type="PANTHER" id="PTHR30349:SF77">
    <property type="entry name" value="TYROSINE RECOMBINASE XERC"/>
    <property type="match status" value="1"/>
</dbReference>
<dbReference type="CDD" id="cd00397">
    <property type="entry name" value="DNA_BRE_C"/>
    <property type="match status" value="1"/>
</dbReference>
<proteinExistence type="predicted"/>
<protein>
    <submittedName>
        <fullName evidence="5">Transposase</fullName>
    </submittedName>
</protein>
<name>A0ABQ2VQB5_9ACTN</name>
<feature type="domain" description="Tyr recombinase" evidence="4">
    <location>
        <begin position="428"/>
        <end position="628"/>
    </location>
</feature>
<gene>
    <name evidence="5" type="ORF">GCM10010211_79820</name>
</gene>
<comment type="caution">
    <text evidence="5">The sequence shown here is derived from an EMBL/GenBank/DDBJ whole genome shotgun (WGS) entry which is preliminary data.</text>
</comment>
<evidence type="ECO:0000313" key="6">
    <source>
        <dbReference type="Proteomes" id="UP000654471"/>
    </source>
</evidence>